<dbReference type="GO" id="GO:0000155">
    <property type="term" value="F:phosphorelay sensor kinase activity"/>
    <property type="evidence" value="ECO:0007669"/>
    <property type="project" value="InterPro"/>
</dbReference>
<dbReference type="Gene3D" id="1.20.5.1930">
    <property type="match status" value="1"/>
</dbReference>
<dbReference type="GO" id="GO:0070026">
    <property type="term" value="F:nitric oxide binding"/>
    <property type="evidence" value="ECO:0007669"/>
    <property type="project" value="UniProtKB-ARBA"/>
</dbReference>
<keyword evidence="9" id="KW-0408">Iron</keyword>
<dbReference type="InterPro" id="IPR003594">
    <property type="entry name" value="HATPase_dom"/>
</dbReference>
<keyword evidence="7 13" id="KW-0418">Kinase</keyword>
<dbReference type="GO" id="GO:0046983">
    <property type="term" value="F:protein dimerization activity"/>
    <property type="evidence" value="ECO:0007669"/>
    <property type="project" value="InterPro"/>
</dbReference>
<dbReference type="SMART" id="SM00065">
    <property type="entry name" value="GAF"/>
    <property type="match status" value="2"/>
</dbReference>
<dbReference type="SUPFAM" id="SSF55781">
    <property type="entry name" value="GAF domain-like"/>
    <property type="match status" value="2"/>
</dbReference>
<keyword evidence="6" id="KW-0479">Metal-binding</keyword>
<evidence type="ECO:0000256" key="7">
    <source>
        <dbReference type="ARBA" id="ARBA00022777"/>
    </source>
</evidence>
<dbReference type="Proteomes" id="UP000199417">
    <property type="component" value="Unassembled WGS sequence"/>
</dbReference>
<dbReference type="STRING" id="168276.SAMN05444580_102201"/>
<keyword evidence="5" id="KW-0808">Transferase</keyword>
<evidence type="ECO:0000256" key="6">
    <source>
        <dbReference type="ARBA" id="ARBA00022723"/>
    </source>
</evidence>
<dbReference type="Pfam" id="PF02518">
    <property type="entry name" value="HATPase_c"/>
    <property type="match status" value="1"/>
</dbReference>
<dbReference type="PANTHER" id="PTHR24421">
    <property type="entry name" value="NITRATE/NITRITE SENSOR PROTEIN NARX-RELATED"/>
    <property type="match status" value="1"/>
</dbReference>
<dbReference type="Pfam" id="PF07730">
    <property type="entry name" value="HisKA_3"/>
    <property type="match status" value="1"/>
</dbReference>
<accession>A0A1G6QT26</accession>
<keyword evidence="10" id="KW-0902">Two-component regulatory system</keyword>
<evidence type="ECO:0000256" key="4">
    <source>
        <dbReference type="ARBA" id="ARBA00022553"/>
    </source>
</evidence>
<dbReference type="GO" id="GO:0000287">
    <property type="term" value="F:magnesium ion binding"/>
    <property type="evidence" value="ECO:0007669"/>
    <property type="project" value="UniProtKB-ARBA"/>
</dbReference>
<dbReference type="InterPro" id="IPR050482">
    <property type="entry name" value="Sensor_HK_TwoCompSys"/>
</dbReference>
<dbReference type="EMBL" id="FNAB01000002">
    <property type="protein sequence ID" value="SDC95569.1"/>
    <property type="molecule type" value="Genomic_DNA"/>
</dbReference>
<evidence type="ECO:0000256" key="10">
    <source>
        <dbReference type="ARBA" id="ARBA00023012"/>
    </source>
</evidence>
<dbReference type="InterPro" id="IPR029016">
    <property type="entry name" value="GAF-like_dom_sf"/>
</dbReference>
<evidence type="ECO:0000313" key="14">
    <source>
        <dbReference type="Proteomes" id="UP000199417"/>
    </source>
</evidence>
<evidence type="ECO:0000259" key="12">
    <source>
        <dbReference type="SMART" id="SM00387"/>
    </source>
</evidence>
<dbReference type="GO" id="GO:0019825">
    <property type="term" value="F:oxygen binding"/>
    <property type="evidence" value="ECO:0007669"/>
    <property type="project" value="UniProtKB-ARBA"/>
</dbReference>
<dbReference type="GO" id="GO:0005524">
    <property type="term" value="F:ATP binding"/>
    <property type="evidence" value="ECO:0007669"/>
    <property type="project" value="UniProtKB-ARBA"/>
</dbReference>
<evidence type="ECO:0000256" key="5">
    <source>
        <dbReference type="ARBA" id="ARBA00022679"/>
    </source>
</evidence>
<keyword evidence="3" id="KW-0963">Cytoplasm</keyword>
<dbReference type="SUPFAM" id="SSF55874">
    <property type="entry name" value="ATPase domain of HSP90 chaperone/DNA topoisomerase II/histidine kinase"/>
    <property type="match status" value="1"/>
</dbReference>
<feature type="domain" description="Histidine kinase/HSP90-like ATPase" evidence="12">
    <location>
        <begin position="432"/>
        <end position="520"/>
    </location>
</feature>
<dbReference type="FunFam" id="3.30.450.40:FF:000052">
    <property type="entry name" value="Oxygen sensor histidine kinase response regulator DevS/DosS"/>
    <property type="match status" value="1"/>
</dbReference>
<organism evidence="13 14">
    <name type="scientific">Rhodococcus tukisamuensis</name>
    <dbReference type="NCBI Taxonomy" id="168276"/>
    <lineage>
        <taxon>Bacteria</taxon>
        <taxon>Bacillati</taxon>
        <taxon>Actinomycetota</taxon>
        <taxon>Actinomycetes</taxon>
        <taxon>Mycobacteriales</taxon>
        <taxon>Nocardiaceae</taxon>
        <taxon>Rhodococcus</taxon>
    </lineage>
</organism>
<keyword evidence="8" id="KW-0460">Magnesium</keyword>
<dbReference type="InterPro" id="IPR036890">
    <property type="entry name" value="HATPase_C_sf"/>
</dbReference>
<evidence type="ECO:0000256" key="3">
    <source>
        <dbReference type="ARBA" id="ARBA00022490"/>
    </source>
</evidence>
<keyword evidence="14" id="KW-1185">Reference proteome</keyword>
<feature type="domain" description="GAF" evidence="11">
    <location>
        <begin position="174"/>
        <end position="322"/>
    </location>
</feature>
<evidence type="ECO:0000313" key="13">
    <source>
        <dbReference type="EMBL" id="SDC95569.1"/>
    </source>
</evidence>
<dbReference type="AlphaFoldDB" id="A0A1G6QT26"/>
<dbReference type="GO" id="GO:0020037">
    <property type="term" value="F:heme binding"/>
    <property type="evidence" value="ECO:0007669"/>
    <property type="project" value="UniProtKB-ARBA"/>
</dbReference>
<dbReference type="Gene3D" id="3.30.450.40">
    <property type="match status" value="2"/>
</dbReference>
<comment type="cofactor">
    <cofactor evidence="2">
        <name>heme</name>
        <dbReference type="ChEBI" id="CHEBI:30413"/>
    </cofactor>
</comment>
<evidence type="ECO:0000259" key="11">
    <source>
        <dbReference type="SMART" id="SM00065"/>
    </source>
</evidence>
<name>A0A1G6QT26_9NOCA</name>
<reference evidence="13 14" key="1">
    <citation type="submission" date="2016-10" db="EMBL/GenBank/DDBJ databases">
        <authorList>
            <person name="de Groot N.N."/>
        </authorList>
    </citation>
    <scope>NUCLEOTIDE SEQUENCE [LARGE SCALE GENOMIC DNA]</scope>
    <source>
        <strain evidence="13 14">JCM 11308</strain>
    </source>
</reference>
<dbReference type="GO" id="GO:0070025">
    <property type="term" value="F:carbon monoxide binding"/>
    <property type="evidence" value="ECO:0007669"/>
    <property type="project" value="UniProtKB-ARBA"/>
</dbReference>
<dbReference type="InterPro" id="IPR011712">
    <property type="entry name" value="Sig_transdc_His_kin_sub3_dim/P"/>
</dbReference>
<gene>
    <name evidence="13" type="ORF">SAMN05444580_102201</name>
</gene>
<dbReference type="GO" id="GO:0070483">
    <property type="term" value="P:detection of hypoxia"/>
    <property type="evidence" value="ECO:0007669"/>
    <property type="project" value="UniProtKB-ARBA"/>
</dbReference>
<sequence>MAAGLDLDETLRSIVHAAVLLVDARYGALGVRGPGDELTEFVYEGIDDETRTLIGDLPRGRGVLGLLIAEPKPIRLDDIAAHPASVGFPAHHPPMKTFLGVPVQIRDEVFGNLYLTEKSGGEPFTAHDEAVLTALAAAAGIAVDNARLYQQSQIRQAWLEATSDIATGLLAGGDPTEVLQLIADKALGLTDSDSAFLAVPDDPDAGPEDVAELVVTVSTGATDTLVGHVIPLTGSTSGEAFRSRRPLQVDMLAFDPGAEVRTRFGPALVLPLRAAESVAGVLVTLRRGGSPQFDAEQLSFMSAFADQAAVALQLANTQQRMRELDVLADRDRIARDLHDHVIQRLFAVGLSVQGTLQRARSPEVQRRLTDTVDDLQEIVQDIRTAIFDLHGGTEGTTRLRSRLHEVIAETTADSGLRTTVHMSGPLSVVDPDLADHAVAVLREALSNVVRHADADAVTVKVSVFDDLTMEVTDNGAGIPVDAERHGLDNLAARAAEVGGTMTAEPAPAGGTTVRWSAPLP</sequence>
<dbReference type="CDD" id="cd16917">
    <property type="entry name" value="HATPase_UhpB-NarQ-NarX-like"/>
    <property type="match status" value="1"/>
</dbReference>
<feature type="domain" description="GAF" evidence="11">
    <location>
        <begin position="6"/>
        <end position="153"/>
    </location>
</feature>
<dbReference type="GO" id="GO:0016020">
    <property type="term" value="C:membrane"/>
    <property type="evidence" value="ECO:0007669"/>
    <property type="project" value="InterPro"/>
</dbReference>
<proteinExistence type="predicted"/>
<dbReference type="SMART" id="SM00387">
    <property type="entry name" value="HATPase_c"/>
    <property type="match status" value="1"/>
</dbReference>
<evidence type="ECO:0000256" key="8">
    <source>
        <dbReference type="ARBA" id="ARBA00022842"/>
    </source>
</evidence>
<comment type="cofactor">
    <cofactor evidence="1">
        <name>Mg(2+)</name>
        <dbReference type="ChEBI" id="CHEBI:18420"/>
    </cofactor>
</comment>
<dbReference type="Gene3D" id="3.30.565.10">
    <property type="entry name" value="Histidine kinase-like ATPase, C-terminal domain"/>
    <property type="match status" value="1"/>
</dbReference>
<dbReference type="GO" id="GO:0019826">
    <property type="term" value="F:oxygen sensor activity"/>
    <property type="evidence" value="ECO:0007669"/>
    <property type="project" value="UniProtKB-ARBA"/>
</dbReference>
<evidence type="ECO:0000256" key="9">
    <source>
        <dbReference type="ARBA" id="ARBA00023004"/>
    </source>
</evidence>
<dbReference type="InterPro" id="IPR003018">
    <property type="entry name" value="GAF"/>
</dbReference>
<evidence type="ECO:0000256" key="2">
    <source>
        <dbReference type="ARBA" id="ARBA00001971"/>
    </source>
</evidence>
<dbReference type="Pfam" id="PF13185">
    <property type="entry name" value="GAF_2"/>
    <property type="match status" value="2"/>
</dbReference>
<keyword evidence="4" id="KW-0597">Phosphoprotein</keyword>
<dbReference type="PANTHER" id="PTHR24421:SF56">
    <property type="entry name" value="OXYGEN SENSOR HISTIDINE KINASE RESPONSE REGULATOR DOST"/>
    <property type="match status" value="1"/>
</dbReference>
<protein>
    <submittedName>
        <fullName evidence="13">Histidine kinase-, DNA gyrase B-, and HSP90-like ATPase</fullName>
    </submittedName>
</protein>
<evidence type="ECO:0000256" key="1">
    <source>
        <dbReference type="ARBA" id="ARBA00001946"/>
    </source>
</evidence>